<dbReference type="AlphaFoldDB" id="A0A0F0CPA6"/>
<name>A0A0F0CPA6_9BACT</name>
<evidence type="ECO:0000313" key="3">
    <source>
        <dbReference type="Proteomes" id="UP000033428"/>
    </source>
</evidence>
<sequence length="142" mass="15567">MCSKIRGIIGIFIQIYKGEIKEGEMVMRKFFMLVCFLIVATAIVLTGCGAKKAESSQAAIKQAETMATVEEKTNYLVGQAKAFYNSKDLQEAVNIAQYVIIKLNADSSAAKDILAKAQADLTKEMQKSAEELKKTFSSLGKK</sequence>
<reference evidence="2 3" key="1">
    <citation type="submission" date="2015-02" db="EMBL/GenBank/DDBJ databases">
        <title>Single-cell genomics of uncultivated deep-branching MTB reveals a conserved set of magnetosome genes.</title>
        <authorList>
            <person name="Kolinko S."/>
            <person name="Richter M."/>
            <person name="Glockner F.O."/>
            <person name="Brachmann A."/>
            <person name="Schuler D."/>
        </authorList>
    </citation>
    <scope>NUCLEOTIDE SEQUENCE [LARGE SCALE GENOMIC DNA]</scope>
    <source>
        <strain evidence="2">SKK-01</strain>
    </source>
</reference>
<feature type="transmembrane region" description="Helical" evidence="1">
    <location>
        <begin position="30"/>
        <end position="47"/>
    </location>
</feature>
<dbReference type="Proteomes" id="UP000033428">
    <property type="component" value="Unassembled WGS sequence"/>
</dbReference>
<evidence type="ECO:0000256" key="1">
    <source>
        <dbReference type="SAM" id="Phobius"/>
    </source>
</evidence>
<comment type="caution">
    <text evidence="2">The sequence shown here is derived from an EMBL/GenBank/DDBJ whole genome shotgun (WGS) entry which is preliminary data.</text>
</comment>
<dbReference type="EMBL" id="JYNY01000468">
    <property type="protein sequence ID" value="KJJ83849.1"/>
    <property type="molecule type" value="Genomic_DNA"/>
</dbReference>
<organism evidence="2 3">
    <name type="scientific">Candidatus Omnitrophus magneticus</name>
    <dbReference type="NCBI Taxonomy" id="1609969"/>
    <lineage>
        <taxon>Bacteria</taxon>
        <taxon>Pseudomonadati</taxon>
        <taxon>Candidatus Omnitrophota</taxon>
        <taxon>Candidatus Omnitrophus</taxon>
    </lineage>
</organism>
<keyword evidence="1" id="KW-0812">Transmembrane</keyword>
<keyword evidence="1" id="KW-0472">Membrane</keyword>
<keyword evidence="1" id="KW-1133">Transmembrane helix</keyword>
<keyword evidence="3" id="KW-1185">Reference proteome</keyword>
<protein>
    <submittedName>
        <fullName evidence="2">Uncharacterized protein</fullName>
    </submittedName>
</protein>
<gene>
    <name evidence="2" type="ORF">OMAG_002290</name>
</gene>
<proteinExistence type="predicted"/>
<accession>A0A0F0CPA6</accession>
<evidence type="ECO:0000313" key="2">
    <source>
        <dbReference type="EMBL" id="KJJ83849.1"/>
    </source>
</evidence>